<name>A0A2P2NFA6_RHIMU</name>
<reference evidence="2" key="1">
    <citation type="submission" date="2018-02" db="EMBL/GenBank/DDBJ databases">
        <title>Rhizophora mucronata_Transcriptome.</title>
        <authorList>
            <person name="Meera S.P."/>
            <person name="Sreeshan A."/>
            <person name="Augustine A."/>
        </authorList>
    </citation>
    <scope>NUCLEOTIDE SEQUENCE</scope>
    <source>
        <tissue evidence="2">Leaf</tissue>
    </source>
</reference>
<feature type="region of interest" description="Disordered" evidence="1">
    <location>
        <begin position="1"/>
        <end position="23"/>
    </location>
</feature>
<feature type="compositionally biased region" description="Pro residues" evidence="1">
    <location>
        <begin position="1"/>
        <end position="10"/>
    </location>
</feature>
<protein>
    <submittedName>
        <fullName evidence="2">Uncharacterized protein</fullName>
    </submittedName>
</protein>
<evidence type="ECO:0000313" key="2">
    <source>
        <dbReference type="EMBL" id="MBX41176.1"/>
    </source>
</evidence>
<proteinExistence type="predicted"/>
<evidence type="ECO:0000256" key="1">
    <source>
        <dbReference type="SAM" id="MobiDB-lite"/>
    </source>
</evidence>
<dbReference type="EMBL" id="GGEC01060692">
    <property type="protein sequence ID" value="MBX41176.1"/>
    <property type="molecule type" value="Transcribed_RNA"/>
</dbReference>
<sequence length="47" mass="4855">MLPGNTPPSPASRAAPPRAPAGMGCTFHTLKCNEEGLNQAHPRTSLA</sequence>
<organism evidence="2">
    <name type="scientific">Rhizophora mucronata</name>
    <name type="common">Asiatic mangrove</name>
    <dbReference type="NCBI Taxonomy" id="61149"/>
    <lineage>
        <taxon>Eukaryota</taxon>
        <taxon>Viridiplantae</taxon>
        <taxon>Streptophyta</taxon>
        <taxon>Embryophyta</taxon>
        <taxon>Tracheophyta</taxon>
        <taxon>Spermatophyta</taxon>
        <taxon>Magnoliopsida</taxon>
        <taxon>eudicotyledons</taxon>
        <taxon>Gunneridae</taxon>
        <taxon>Pentapetalae</taxon>
        <taxon>rosids</taxon>
        <taxon>fabids</taxon>
        <taxon>Malpighiales</taxon>
        <taxon>Rhizophoraceae</taxon>
        <taxon>Rhizophora</taxon>
    </lineage>
</organism>
<dbReference type="AlphaFoldDB" id="A0A2P2NFA6"/>
<accession>A0A2P2NFA6</accession>